<evidence type="ECO:0000313" key="5">
    <source>
        <dbReference type="EMBL" id="TVY84403.1"/>
    </source>
</evidence>
<sequence>MTRTLARGIYTPLPTFFQDGSEDLDLESFKKHVQYTASAGTFPVVSGTMGEAPHLSASERTSLIVAARSALDDIGLDAVPIVAGIGATSTRESIQLSKDAASAGADFAIAIPPGYYAGPLMADNMAALRNYFLDIAEASPIPVMMYNFPGVSGGTDMDSDFIIDIAKSAPNICGVKLTCGAVGKLTRITAVVNEPSFEKQYPRKIASAPFLVIDGFIDFLLPSMASGSSGAITGLANFAPRTCVKLWELCQAAPGTGSYVEAQKVQNLIANADGVAIKIGIPGMKMLLNRLFGYGNKPRRPLMPMSVEKGDVVMNHKLMKELMAFEADLEGGLPK</sequence>
<name>A0A8T9CP02_9HELO</name>
<dbReference type="Gene3D" id="3.20.20.70">
    <property type="entry name" value="Aldolase class I"/>
    <property type="match status" value="1"/>
</dbReference>
<keyword evidence="6" id="KW-1185">Reference proteome</keyword>
<dbReference type="Pfam" id="PF00701">
    <property type="entry name" value="DHDPS"/>
    <property type="match status" value="1"/>
</dbReference>
<reference evidence="5 6" key="1">
    <citation type="submission" date="2018-05" db="EMBL/GenBank/DDBJ databases">
        <title>Genome sequencing and assembly of the regulated plant pathogen Lachnellula willkommii and related sister species for the development of diagnostic species identification markers.</title>
        <authorList>
            <person name="Giroux E."/>
            <person name="Bilodeau G."/>
        </authorList>
    </citation>
    <scope>NUCLEOTIDE SEQUENCE [LARGE SCALE GENOMIC DNA]</scope>
    <source>
        <strain evidence="5 6">CBS 268.59</strain>
    </source>
</reference>
<evidence type="ECO:0000256" key="3">
    <source>
        <dbReference type="PIRSR" id="PIRSR001365-1"/>
    </source>
</evidence>
<comment type="caution">
    <text evidence="5">The sequence shown here is derived from an EMBL/GenBank/DDBJ whole genome shotgun (WGS) entry which is preliminary data.</text>
</comment>
<dbReference type="PIRSF" id="PIRSF001365">
    <property type="entry name" value="DHDPS"/>
    <property type="match status" value="1"/>
</dbReference>
<dbReference type="AlphaFoldDB" id="A0A8T9CP02"/>
<dbReference type="Proteomes" id="UP000469558">
    <property type="component" value="Unassembled WGS sequence"/>
</dbReference>
<dbReference type="CDD" id="cd00408">
    <property type="entry name" value="DHDPS-like"/>
    <property type="match status" value="1"/>
</dbReference>
<protein>
    <submittedName>
        <fullName evidence="5">L-threo-3-deoxy-hexylosonate aldolase</fullName>
    </submittedName>
</protein>
<keyword evidence="1 2" id="KW-0456">Lyase</keyword>
<dbReference type="PANTHER" id="PTHR12128:SF66">
    <property type="entry name" value="4-HYDROXY-2-OXOGLUTARATE ALDOLASE, MITOCHONDRIAL"/>
    <property type="match status" value="1"/>
</dbReference>
<evidence type="ECO:0000256" key="2">
    <source>
        <dbReference type="PIRNR" id="PIRNR001365"/>
    </source>
</evidence>
<dbReference type="InterPro" id="IPR002220">
    <property type="entry name" value="DapA-like"/>
</dbReference>
<dbReference type="PANTHER" id="PTHR12128">
    <property type="entry name" value="DIHYDRODIPICOLINATE SYNTHASE"/>
    <property type="match status" value="1"/>
</dbReference>
<evidence type="ECO:0000256" key="4">
    <source>
        <dbReference type="PIRSR" id="PIRSR001365-2"/>
    </source>
</evidence>
<gene>
    <name evidence="5" type="primary">gaaC_1</name>
    <name evidence="5" type="ORF">LSUE1_G000456</name>
</gene>
<dbReference type="SMART" id="SM01130">
    <property type="entry name" value="DHDPS"/>
    <property type="match status" value="1"/>
</dbReference>
<dbReference type="PRINTS" id="PR00146">
    <property type="entry name" value="DHPICSNTHASE"/>
</dbReference>
<dbReference type="EMBL" id="QGMK01000087">
    <property type="protein sequence ID" value="TVY84403.1"/>
    <property type="molecule type" value="Genomic_DNA"/>
</dbReference>
<organism evidence="5 6">
    <name type="scientific">Lachnellula suecica</name>
    <dbReference type="NCBI Taxonomy" id="602035"/>
    <lineage>
        <taxon>Eukaryota</taxon>
        <taxon>Fungi</taxon>
        <taxon>Dikarya</taxon>
        <taxon>Ascomycota</taxon>
        <taxon>Pezizomycotina</taxon>
        <taxon>Leotiomycetes</taxon>
        <taxon>Helotiales</taxon>
        <taxon>Lachnaceae</taxon>
        <taxon>Lachnellula</taxon>
    </lineage>
</organism>
<feature type="active site" description="Schiff-base intermediate with substrate" evidence="3">
    <location>
        <position position="176"/>
    </location>
</feature>
<accession>A0A8T9CP02</accession>
<dbReference type="GO" id="GO:0008840">
    <property type="term" value="F:4-hydroxy-tetrahydrodipicolinate synthase activity"/>
    <property type="evidence" value="ECO:0007669"/>
    <property type="project" value="TreeGrafter"/>
</dbReference>
<feature type="active site" description="Proton donor/acceptor" evidence="3">
    <location>
        <position position="146"/>
    </location>
</feature>
<dbReference type="OrthoDB" id="191315at2759"/>
<evidence type="ECO:0000313" key="6">
    <source>
        <dbReference type="Proteomes" id="UP000469558"/>
    </source>
</evidence>
<feature type="binding site" evidence="4">
    <location>
        <position position="232"/>
    </location>
    <ligand>
        <name>pyruvate</name>
        <dbReference type="ChEBI" id="CHEBI:15361"/>
    </ligand>
</feature>
<evidence type="ECO:0000256" key="1">
    <source>
        <dbReference type="ARBA" id="ARBA00023239"/>
    </source>
</evidence>
<dbReference type="InterPro" id="IPR013785">
    <property type="entry name" value="Aldolase_TIM"/>
</dbReference>
<proteinExistence type="inferred from homology"/>
<comment type="similarity">
    <text evidence="2">Belongs to the DapA family.</text>
</comment>
<dbReference type="SUPFAM" id="SSF51569">
    <property type="entry name" value="Aldolase"/>
    <property type="match status" value="1"/>
</dbReference>